<evidence type="ECO:0000256" key="5">
    <source>
        <dbReference type="PROSITE-ProRule" id="PRU00283"/>
    </source>
</evidence>
<dbReference type="InterPro" id="IPR027640">
    <property type="entry name" value="Kinesin-like_fam"/>
</dbReference>
<organism evidence="10 11">
    <name type="scientific">Epichloe bromicola</name>
    <dbReference type="NCBI Taxonomy" id="79588"/>
    <lineage>
        <taxon>Eukaryota</taxon>
        <taxon>Fungi</taxon>
        <taxon>Dikarya</taxon>
        <taxon>Ascomycota</taxon>
        <taxon>Pezizomycotina</taxon>
        <taxon>Sordariomycetes</taxon>
        <taxon>Hypocreomycetidae</taxon>
        <taxon>Hypocreales</taxon>
        <taxon>Clavicipitaceae</taxon>
        <taxon>Epichloe</taxon>
    </lineage>
</organism>
<evidence type="ECO:0000256" key="1">
    <source>
        <dbReference type="ARBA" id="ARBA00022701"/>
    </source>
</evidence>
<dbReference type="PROSITE" id="PS00411">
    <property type="entry name" value="KINESIN_MOTOR_1"/>
    <property type="match status" value="1"/>
</dbReference>
<feature type="region of interest" description="Disordered" evidence="8">
    <location>
        <begin position="524"/>
        <end position="572"/>
    </location>
</feature>
<feature type="region of interest" description="Disordered" evidence="8">
    <location>
        <begin position="718"/>
        <end position="795"/>
    </location>
</feature>
<proteinExistence type="inferred from homology"/>
<dbReference type="InterPro" id="IPR036961">
    <property type="entry name" value="Kinesin_motor_dom_sf"/>
</dbReference>
<feature type="binding site" evidence="5">
    <location>
        <begin position="111"/>
        <end position="118"/>
    </location>
    <ligand>
        <name>ATP</name>
        <dbReference type="ChEBI" id="CHEBI:30616"/>
    </ligand>
</feature>
<dbReference type="SUPFAM" id="SSF52540">
    <property type="entry name" value="P-loop containing nucleoside triphosphate hydrolases"/>
    <property type="match status" value="1"/>
</dbReference>
<dbReference type="SMART" id="SM00129">
    <property type="entry name" value="KISc"/>
    <property type="match status" value="1"/>
</dbReference>
<keyword evidence="1 6" id="KW-0493">Microtubule</keyword>
<name>A0ABQ0CXU7_9HYPO</name>
<dbReference type="Proteomes" id="UP001562357">
    <property type="component" value="Unassembled WGS sequence"/>
</dbReference>
<feature type="domain" description="Kinesin motor" evidence="9">
    <location>
        <begin position="13"/>
        <end position="512"/>
    </location>
</feature>
<feature type="region of interest" description="Disordered" evidence="8">
    <location>
        <begin position="37"/>
        <end position="58"/>
    </location>
</feature>
<evidence type="ECO:0000259" key="9">
    <source>
        <dbReference type="PROSITE" id="PS50067"/>
    </source>
</evidence>
<comment type="caution">
    <text evidence="10">The sequence shown here is derived from an EMBL/GenBank/DDBJ whole genome shotgun (WGS) entry which is preliminary data.</text>
</comment>
<evidence type="ECO:0000313" key="10">
    <source>
        <dbReference type="EMBL" id="GAB0138284.1"/>
    </source>
</evidence>
<keyword evidence="2 5" id="KW-0547">Nucleotide-binding</keyword>
<evidence type="ECO:0000256" key="3">
    <source>
        <dbReference type="ARBA" id="ARBA00022840"/>
    </source>
</evidence>
<evidence type="ECO:0000256" key="2">
    <source>
        <dbReference type="ARBA" id="ARBA00022741"/>
    </source>
</evidence>
<feature type="coiled-coil region" evidence="7">
    <location>
        <begin position="580"/>
        <end position="614"/>
    </location>
</feature>
<keyword evidence="4 5" id="KW-0505">Motor protein</keyword>
<comment type="similarity">
    <text evidence="5 6">Belongs to the TRAFAC class myosin-kinesin ATPase superfamily. Kinesin family.</text>
</comment>
<dbReference type="PANTHER" id="PTHR24115">
    <property type="entry name" value="KINESIN-RELATED"/>
    <property type="match status" value="1"/>
</dbReference>
<keyword evidence="11" id="KW-1185">Reference proteome</keyword>
<keyword evidence="7" id="KW-0175">Coiled coil</keyword>
<dbReference type="Pfam" id="PF00225">
    <property type="entry name" value="Kinesin"/>
    <property type="match status" value="1"/>
</dbReference>
<dbReference type="PANTHER" id="PTHR24115:SF1008">
    <property type="entry name" value="KINESIN-LIKE PROTEIN SUBITO"/>
    <property type="match status" value="1"/>
</dbReference>
<evidence type="ECO:0000256" key="7">
    <source>
        <dbReference type="SAM" id="Coils"/>
    </source>
</evidence>
<reference evidence="11" key="1">
    <citation type="submission" date="2024-06" db="EMBL/GenBank/DDBJ databases">
        <title>Draft Genome Sequences of Epichloe bromicola Strains Isolated from Elymus ciliaris.</title>
        <authorList>
            <consortium name="Epichloe bromicola genome sequencing consortium"/>
            <person name="Miura A."/>
            <person name="Imano S."/>
            <person name="Ashida A."/>
            <person name="Sato I."/>
            <person name="Chiba S."/>
            <person name="Tanaka A."/>
            <person name="Camagna M."/>
            <person name="Takemoto D."/>
        </authorList>
    </citation>
    <scope>NUCLEOTIDE SEQUENCE [LARGE SCALE GENOMIC DNA]</scope>
    <source>
        <strain evidence="11">DP</strain>
    </source>
</reference>
<dbReference type="InterPro" id="IPR019821">
    <property type="entry name" value="Kinesin_motor_CS"/>
</dbReference>
<protein>
    <recommendedName>
        <fullName evidence="6">Kinesin-like protein</fullName>
    </recommendedName>
</protein>
<evidence type="ECO:0000256" key="6">
    <source>
        <dbReference type="RuleBase" id="RU000394"/>
    </source>
</evidence>
<keyword evidence="3 5" id="KW-0067">ATP-binding</keyword>
<feature type="compositionally biased region" description="Low complexity" evidence="8">
    <location>
        <begin position="538"/>
        <end position="552"/>
    </location>
</feature>
<dbReference type="EMBL" id="BAAFGZ010000388">
    <property type="protein sequence ID" value="GAB0138284.1"/>
    <property type="molecule type" value="Genomic_DNA"/>
</dbReference>
<evidence type="ECO:0000256" key="4">
    <source>
        <dbReference type="ARBA" id="ARBA00023175"/>
    </source>
</evidence>
<dbReference type="InterPro" id="IPR027417">
    <property type="entry name" value="P-loop_NTPase"/>
</dbReference>
<evidence type="ECO:0000256" key="8">
    <source>
        <dbReference type="SAM" id="MobiDB-lite"/>
    </source>
</evidence>
<feature type="compositionally biased region" description="Basic and acidic residues" evidence="8">
    <location>
        <begin position="785"/>
        <end position="795"/>
    </location>
</feature>
<dbReference type="InterPro" id="IPR001752">
    <property type="entry name" value="Kinesin_motor_dom"/>
</dbReference>
<gene>
    <name evidence="10" type="primary">g6521</name>
    <name evidence="10" type="ORF">EsDP_00006521</name>
</gene>
<dbReference type="Gene3D" id="3.40.850.10">
    <property type="entry name" value="Kinesin motor domain"/>
    <property type="match status" value="2"/>
</dbReference>
<accession>A0ABQ0CXU7</accession>
<evidence type="ECO:0000313" key="11">
    <source>
        <dbReference type="Proteomes" id="UP001562357"/>
    </source>
</evidence>
<dbReference type="PROSITE" id="PS50067">
    <property type="entry name" value="KINESIN_MOTOR_2"/>
    <property type="match status" value="1"/>
</dbReference>
<sequence length="795" mass="87035">MEAPPTKPSSHNLFEVYLRLRPPPANAAQTDRILNVEQPEGSGDKSHPSHITLNPPTDRRRAIEKFAFTRVFEDKATQLDVFHSTEIPSLAEGVLAPQGGEGTDAVVATLGVTGSGKTHTILGSKSQRGLTQLALDVVFRSIGSNMLDSTTLPSVIESLQACDPSESILSTAPHFLDSTFADPSGHSRAPSRAATPMIKRSGRENGLLMSRADGAAAPYDDLLFAPKRDKARHYMSPTTATRVRNVAKQESKGEHGIMSPTARRNLARPSALPQLPDISGTNISCDQSAEYAVVISMYEVHNDRIYDLLTPAAKSAATKEFRRRPLLFKSTELSPDRKVVAGLRKVVCTSLREAVMVMEAGLLERRVAGTGSNSVSSRSHGFFCFEVKKRTRSRRPGPWVGSKLTIVDLAGSERARDAKTQGATLAEAGKINESLMYLGQCLQTQSEATSSSKCKLTELLFSNSFPSSSSAGHPHATRRNPQRGVMIVTADPRGDFNATSQILRYSALAREVTVPRIPSITATILAQPPPTGNPRPTSPVQQQQQQHQQQQHPRPFVPPGAPNSYRNHTPPLNVDERATMEMAALEIARMSDEMDQLRLEVDEHLEARMTAEAHLLSMEDRMLDLEAVIRDDCAAEFEQRLTLELARFKASLALEHERSEEHWDRKVDILARGLDASNADDGEGDKENVLVEHVTQEVERLRRENGVLKRELAGRSPIKRKPLEEREDFSPAGGAGGAATAPKPEGVAHLGRKLERMRVSADGARPTSMGGSGSPKKMRKLVGSKRWEEAKEELL</sequence>
<dbReference type="PRINTS" id="PR00380">
    <property type="entry name" value="KINESINHEAVY"/>
</dbReference>
<feature type="compositionally biased region" description="Pro residues" evidence="8">
    <location>
        <begin position="527"/>
        <end position="537"/>
    </location>
</feature>